<feature type="region of interest" description="Disordered" evidence="1">
    <location>
        <begin position="13"/>
        <end position="36"/>
    </location>
</feature>
<dbReference type="Proteomes" id="UP000225706">
    <property type="component" value="Unassembled WGS sequence"/>
</dbReference>
<feature type="domain" description="C2H2-type" evidence="2">
    <location>
        <begin position="186"/>
        <end position="207"/>
    </location>
</feature>
<sequence length="266" mass="30851">MFLLLLPFNSDPERRNVTPNPKTRNGCRGGNYPNTTTPKKATIEKSEEVLDQRDVQPLFVNVDFKEICHQAARAKKVLVLAIIYPGNNEEHMARTTFRRRGPFSELMILTPKVNNPSLNLSFSGESLKDVSDDQMEHTNFKDDKDMREQRHDIEEKSLSEDILEEEELDEYFTKAADDVEFDDLVCELCSKKCKSKVGLKRHKTAKHKDQNSADSSEKPRETEQFTFEIYCEIIHKAKAAIVRKKFYPSSIREEINSYQKIQQMEV</sequence>
<evidence type="ECO:0000313" key="3">
    <source>
        <dbReference type="EMBL" id="PFX19121.1"/>
    </source>
</evidence>
<keyword evidence="4" id="KW-1185">Reference proteome</keyword>
<protein>
    <recommendedName>
        <fullName evidence="2">C2H2-type domain-containing protein</fullName>
    </recommendedName>
</protein>
<dbReference type="InterPro" id="IPR013087">
    <property type="entry name" value="Znf_C2H2_type"/>
</dbReference>
<accession>A0A2B4RND1</accession>
<evidence type="ECO:0000259" key="2">
    <source>
        <dbReference type="PROSITE" id="PS00028"/>
    </source>
</evidence>
<evidence type="ECO:0000256" key="1">
    <source>
        <dbReference type="SAM" id="MobiDB-lite"/>
    </source>
</evidence>
<evidence type="ECO:0000313" key="4">
    <source>
        <dbReference type="Proteomes" id="UP000225706"/>
    </source>
</evidence>
<dbReference type="PROSITE" id="PS00028">
    <property type="entry name" value="ZINC_FINGER_C2H2_1"/>
    <property type="match status" value="1"/>
</dbReference>
<feature type="region of interest" description="Disordered" evidence="1">
    <location>
        <begin position="200"/>
        <end position="219"/>
    </location>
</feature>
<comment type="caution">
    <text evidence="3">The sequence shown here is derived from an EMBL/GenBank/DDBJ whole genome shotgun (WGS) entry which is preliminary data.</text>
</comment>
<feature type="compositionally biased region" description="Basic and acidic residues" evidence="1">
    <location>
        <begin position="207"/>
        <end position="219"/>
    </location>
</feature>
<reference evidence="4" key="1">
    <citation type="journal article" date="2017" name="bioRxiv">
        <title>Comparative analysis of the genomes of Stylophora pistillata and Acropora digitifera provides evidence for extensive differences between species of corals.</title>
        <authorList>
            <person name="Voolstra C.R."/>
            <person name="Li Y."/>
            <person name="Liew Y.J."/>
            <person name="Baumgarten S."/>
            <person name="Zoccola D."/>
            <person name="Flot J.-F."/>
            <person name="Tambutte S."/>
            <person name="Allemand D."/>
            <person name="Aranda M."/>
        </authorList>
    </citation>
    <scope>NUCLEOTIDE SEQUENCE [LARGE SCALE GENOMIC DNA]</scope>
</reference>
<proteinExistence type="predicted"/>
<dbReference type="EMBL" id="LSMT01000376">
    <property type="protein sequence ID" value="PFX19121.1"/>
    <property type="molecule type" value="Genomic_DNA"/>
</dbReference>
<dbReference type="AlphaFoldDB" id="A0A2B4RND1"/>
<organism evidence="3 4">
    <name type="scientific">Stylophora pistillata</name>
    <name type="common">Smooth cauliflower coral</name>
    <dbReference type="NCBI Taxonomy" id="50429"/>
    <lineage>
        <taxon>Eukaryota</taxon>
        <taxon>Metazoa</taxon>
        <taxon>Cnidaria</taxon>
        <taxon>Anthozoa</taxon>
        <taxon>Hexacorallia</taxon>
        <taxon>Scleractinia</taxon>
        <taxon>Astrocoeniina</taxon>
        <taxon>Pocilloporidae</taxon>
        <taxon>Stylophora</taxon>
    </lineage>
</organism>
<name>A0A2B4RND1_STYPI</name>
<gene>
    <name evidence="3" type="ORF">AWC38_SpisGene16483</name>
</gene>